<gene>
    <name evidence="2" type="ORF">BofuT4_P120630.1</name>
</gene>
<dbReference type="HOGENOM" id="CLU_3207521_0_0_1"/>
<proteinExistence type="predicted"/>
<evidence type="ECO:0000313" key="3">
    <source>
        <dbReference type="Proteomes" id="UP000008177"/>
    </source>
</evidence>
<reference evidence="3" key="1">
    <citation type="journal article" date="2011" name="PLoS Genet.">
        <title>Genomic analysis of the necrotrophic fungal pathogens Sclerotinia sclerotiorum and Botrytis cinerea.</title>
        <authorList>
            <person name="Amselem J."/>
            <person name="Cuomo C.A."/>
            <person name="van Kan J.A."/>
            <person name="Viaud M."/>
            <person name="Benito E.P."/>
            <person name="Couloux A."/>
            <person name="Coutinho P.M."/>
            <person name="de Vries R.P."/>
            <person name="Dyer P.S."/>
            <person name="Fillinger S."/>
            <person name="Fournier E."/>
            <person name="Gout L."/>
            <person name="Hahn M."/>
            <person name="Kohn L."/>
            <person name="Lapalu N."/>
            <person name="Plummer K.M."/>
            <person name="Pradier J.M."/>
            <person name="Quevillon E."/>
            <person name="Sharon A."/>
            <person name="Simon A."/>
            <person name="ten Have A."/>
            <person name="Tudzynski B."/>
            <person name="Tudzynski P."/>
            <person name="Wincker P."/>
            <person name="Andrew M."/>
            <person name="Anthouard V."/>
            <person name="Beever R.E."/>
            <person name="Beffa R."/>
            <person name="Benoit I."/>
            <person name="Bouzid O."/>
            <person name="Brault B."/>
            <person name="Chen Z."/>
            <person name="Choquer M."/>
            <person name="Collemare J."/>
            <person name="Cotton P."/>
            <person name="Danchin E.G."/>
            <person name="Da Silva C."/>
            <person name="Gautier A."/>
            <person name="Giraud C."/>
            <person name="Giraud T."/>
            <person name="Gonzalez C."/>
            <person name="Grossetete S."/>
            <person name="Guldener U."/>
            <person name="Henrissat B."/>
            <person name="Howlett B.J."/>
            <person name="Kodira C."/>
            <person name="Kretschmer M."/>
            <person name="Lappartient A."/>
            <person name="Leroch M."/>
            <person name="Levis C."/>
            <person name="Mauceli E."/>
            <person name="Neuveglise C."/>
            <person name="Oeser B."/>
            <person name="Pearson M."/>
            <person name="Poulain J."/>
            <person name="Poussereau N."/>
            <person name="Quesneville H."/>
            <person name="Rascle C."/>
            <person name="Schumacher J."/>
            <person name="Segurens B."/>
            <person name="Sexton A."/>
            <person name="Silva E."/>
            <person name="Sirven C."/>
            <person name="Soanes D.M."/>
            <person name="Talbot N.J."/>
            <person name="Templeton M."/>
            <person name="Yandava C."/>
            <person name="Yarden O."/>
            <person name="Zeng Q."/>
            <person name="Rollins J.A."/>
            <person name="Lebrun M.H."/>
            <person name="Dickman M."/>
        </authorList>
    </citation>
    <scope>NUCLEOTIDE SEQUENCE [LARGE SCALE GENOMIC DNA]</scope>
    <source>
        <strain evidence="3">T4</strain>
    </source>
</reference>
<keyword evidence="1" id="KW-1133">Transmembrane helix</keyword>
<sequence>MVLWASITLFALFALFALVIFMGWMADEGQTRGIIILFTLDTDRV</sequence>
<keyword evidence="1" id="KW-0812">Transmembrane</keyword>
<feature type="transmembrane region" description="Helical" evidence="1">
    <location>
        <begin position="6"/>
        <end position="26"/>
    </location>
</feature>
<name>G2XY20_BOTF4</name>
<dbReference type="EMBL" id="FQ790277">
    <property type="protein sequence ID" value="CCD45357.1"/>
    <property type="molecule type" value="Genomic_DNA"/>
</dbReference>
<evidence type="ECO:0000313" key="2">
    <source>
        <dbReference type="EMBL" id="CCD45357.1"/>
    </source>
</evidence>
<dbReference type="Proteomes" id="UP000008177">
    <property type="component" value="Unplaced contigs"/>
</dbReference>
<dbReference type="InParanoid" id="G2XY20"/>
<dbReference type="AlphaFoldDB" id="G2XY20"/>
<organism evidence="2 3">
    <name type="scientific">Botryotinia fuckeliana (strain T4)</name>
    <name type="common">Noble rot fungus</name>
    <name type="synonym">Botrytis cinerea</name>
    <dbReference type="NCBI Taxonomy" id="999810"/>
    <lineage>
        <taxon>Eukaryota</taxon>
        <taxon>Fungi</taxon>
        <taxon>Dikarya</taxon>
        <taxon>Ascomycota</taxon>
        <taxon>Pezizomycotina</taxon>
        <taxon>Leotiomycetes</taxon>
        <taxon>Helotiales</taxon>
        <taxon>Sclerotiniaceae</taxon>
        <taxon>Botrytis</taxon>
    </lineage>
</organism>
<protein>
    <submittedName>
        <fullName evidence="2">Uncharacterized protein</fullName>
    </submittedName>
</protein>
<evidence type="ECO:0000256" key="1">
    <source>
        <dbReference type="SAM" id="Phobius"/>
    </source>
</evidence>
<keyword evidence="1" id="KW-0472">Membrane</keyword>
<accession>G2XY20</accession>